<dbReference type="EMBL" id="JBHTLQ010000005">
    <property type="protein sequence ID" value="MFD1189559.1"/>
    <property type="molecule type" value="Genomic_DNA"/>
</dbReference>
<keyword evidence="2" id="KW-1185">Reference proteome</keyword>
<gene>
    <name evidence="1" type="ORF">ACFQ27_03125</name>
</gene>
<protein>
    <submittedName>
        <fullName evidence="1">Uncharacterized protein</fullName>
    </submittedName>
</protein>
<sequence length="41" mass="4441">MTASPFLSGAFMPRWVVGAPPGGLRLHISIPLRPRFTGVLH</sequence>
<evidence type="ECO:0000313" key="1">
    <source>
        <dbReference type="EMBL" id="MFD1189559.1"/>
    </source>
</evidence>
<dbReference type="Proteomes" id="UP001597216">
    <property type="component" value="Unassembled WGS sequence"/>
</dbReference>
<comment type="caution">
    <text evidence="1">The sequence shown here is derived from an EMBL/GenBank/DDBJ whole genome shotgun (WGS) entry which is preliminary data.</text>
</comment>
<name>A0ABW3SXA2_9CAUL</name>
<evidence type="ECO:0000313" key="2">
    <source>
        <dbReference type="Proteomes" id="UP001597216"/>
    </source>
</evidence>
<organism evidence="1 2">
    <name type="scientific">Phenylobacterium conjunctum</name>
    <dbReference type="NCBI Taxonomy" id="1298959"/>
    <lineage>
        <taxon>Bacteria</taxon>
        <taxon>Pseudomonadati</taxon>
        <taxon>Pseudomonadota</taxon>
        <taxon>Alphaproteobacteria</taxon>
        <taxon>Caulobacterales</taxon>
        <taxon>Caulobacteraceae</taxon>
        <taxon>Phenylobacterium</taxon>
    </lineage>
</organism>
<proteinExistence type="predicted"/>
<accession>A0ABW3SXA2</accession>
<dbReference type="RefSeq" id="WP_377352428.1">
    <property type="nucleotide sequence ID" value="NZ_JBHTLQ010000005.1"/>
</dbReference>
<reference evidence="2" key="1">
    <citation type="journal article" date="2019" name="Int. J. Syst. Evol. Microbiol.">
        <title>The Global Catalogue of Microorganisms (GCM) 10K type strain sequencing project: providing services to taxonomists for standard genome sequencing and annotation.</title>
        <authorList>
            <consortium name="The Broad Institute Genomics Platform"/>
            <consortium name="The Broad Institute Genome Sequencing Center for Infectious Disease"/>
            <person name="Wu L."/>
            <person name="Ma J."/>
        </authorList>
    </citation>
    <scope>NUCLEOTIDE SEQUENCE [LARGE SCALE GENOMIC DNA]</scope>
    <source>
        <strain evidence="2">CCUG 55074</strain>
    </source>
</reference>